<keyword evidence="5" id="KW-1185">Reference proteome</keyword>
<evidence type="ECO:0000313" key="4">
    <source>
        <dbReference type="EMBL" id="RDB21750.1"/>
    </source>
</evidence>
<keyword evidence="2" id="KW-0808">Transferase</keyword>
<dbReference type="PANTHER" id="PTHR31121:SF6">
    <property type="entry name" value="ALPHA-1,2 MANNOSYLTRANSFERASE KTR1"/>
    <property type="match status" value="1"/>
</dbReference>
<reference evidence="4" key="1">
    <citation type="submission" date="2018-04" db="EMBL/GenBank/DDBJ databases">
        <title>Whole genome sequencing of Hypsizygus marmoreus.</title>
        <authorList>
            <person name="Choi I.-G."/>
            <person name="Min B."/>
            <person name="Kim J.-G."/>
            <person name="Kim S."/>
            <person name="Oh Y.-L."/>
            <person name="Kong W.-S."/>
            <person name="Park H."/>
            <person name="Jeong J."/>
            <person name="Song E.-S."/>
        </authorList>
    </citation>
    <scope>NUCLEOTIDE SEQUENCE [LARGE SCALE GENOMIC DNA]</scope>
    <source>
        <strain evidence="4">51987-8</strain>
    </source>
</reference>
<dbReference type="GO" id="GO:0006487">
    <property type="term" value="P:protein N-linked glycosylation"/>
    <property type="evidence" value="ECO:0007669"/>
    <property type="project" value="TreeGrafter"/>
</dbReference>
<gene>
    <name evidence="4" type="primary">KTR1_1</name>
    <name evidence="4" type="ORF">Hypma_010819</name>
</gene>
<proteinExistence type="inferred from homology"/>
<evidence type="ECO:0000256" key="1">
    <source>
        <dbReference type="ARBA" id="ARBA00007677"/>
    </source>
</evidence>
<dbReference type="InParanoid" id="A0A369JKK5"/>
<dbReference type="Pfam" id="PF01793">
    <property type="entry name" value="Glyco_transf_15"/>
    <property type="match status" value="1"/>
</dbReference>
<dbReference type="GO" id="GO:0000032">
    <property type="term" value="P:cell wall mannoprotein biosynthetic process"/>
    <property type="evidence" value="ECO:0007669"/>
    <property type="project" value="TreeGrafter"/>
</dbReference>
<evidence type="ECO:0000313" key="5">
    <source>
        <dbReference type="Proteomes" id="UP000076154"/>
    </source>
</evidence>
<dbReference type="GO" id="GO:0000026">
    <property type="term" value="F:alpha-1,2-mannosyltransferase activity"/>
    <property type="evidence" value="ECO:0007669"/>
    <property type="project" value="TreeGrafter"/>
</dbReference>
<comment type="caution">
    <text evidence="4">The sequence shown here is derived from an EMBL/GenBank/DDBJ whole genome shotgun (WGS) entry which is preliminary data.</text>
</comment>
<dbReference type="OrthoDB" id="439943at2759"/>
<dbReference type="InterPro" id="IPR002685">
    <property type="entry name" value="Glyco_trans_15"/>
</dbReference>
<name>A0A369JKK5_HYPMA</name>
<accession>A0A369JKK5</accession>
<dbReference type="AlphaFoldDB" id="A0A369JKK5"/>
<dbReference type="SUPFAM" id="SSF53448">
    <property type="entry name" value="Nucleotide-diphospho-sugar transferases"/>
    <property type="match status" value="1"/>
</dbReference>
<organism evidence="4 5">
    <name type="scientific">Hypsizygus marmoreus</name>
    <name type="common">White beech mushroom</name>
    <name type="synonym">Agaricus marmoreus</name>
    <dbReference type="NCBI Taxonomy" id="39966"/>
    <lineage>
        <taxon>Eukaryota</taxon>
        <taxon>Fungi</taxon>
        <taxon>Dikarya</taxon>
        <taxon>Basidiomycota</taxon>
        <taxon>Agaricomycotina</taxon>
        <taxon>Agaricomycetes</taxon>
        <taxon>Agaricomycetidae</taxon>
        <taxon>Agaricales</taxon>
        <taxon>Tricholomatineae</taxon>
        <taxon>Lyophyllaceae</taxon>
        <taxon>Hypsizygus</taxon>
    </lineage>
</organism>
<dbReference type="Proteomes" id="UP000076154">
    <property type="component" value="Unassembled WGS sequence"/>
</dbReference>
<feature type="chain" id="PRO_5016801825" evidence="3">
    <location>
        <begin position="28"/>
        <end position="155"/>
    </location>
</feature>
<dbReference type="GO" id="GO:0016020">
    <property type="term" value="C:membrane"/>
    <property type="evidence" value="ECO:0007669"/>
    <property type="project" value="InterPro"/>
</dbReference>
<dbReference type="Gene3D" id="3.90.550.10">
    <property type="entry name" value="Spore Coat Polysaccharide Biosynthesis Protein SpsA, Chain A"/>
    <property type="match status" value="1"/>
</dbReference>
<dbReference type="PANTHER" id="PTHR31121">
    <property type="entry name" value="ALPHA-1,2 MANNOSYLTRANSFERASE KTR1"/>
    <property type="match status" value="1"/>
</dbReference>
<evidence type="ECO:0000256" key="3">
    <source>
        <dbReference type="SAM" id="SignalP"/>
    </source>
</evidence>
<comment type="similarity">
    <text evidence="1">Belongs to the glycosyltransferase 15 family.</text>
</comment>
<sequence length="155" mass="17972">MRTGTRHGVVACIILTTLHFGLQYTHEGPVTGPSRISDDLYFEANATLNLQPRANATFVILARNSDLAEPFTEEFKTRISAVSGASMEFGVIPREHWYQPDWVDEDKAKKSREKMEEEDVVYGGSLSYRNMCRFNSGFFFKHPSMLKYRYYWRIE</sequence>
<dbReference type="EMBL" id="LUEZ02000053">
    <property type="protein sequence ID" value="RDB21750.1"/>
    <property type="molecule type" value="Genomic_DNA"/>
</dbReference>
<keyword evidence="3" id="KW-0732">Signal</keyword>
<keyword evidence="4" id="KW-0328">Glycosyltransferase</keyword>
<feature type="signal peptide" evidence="3">
    <location>
        <begin position="1"/>
        <end position="27"/>
    </location>
</feature>
<dbReference type="InterPro" id="IPR029044">
    <property type="entry name" value="Nucleotide-diphossugar_trans"/>
</dbReference>
<evidence type="ECO:0000256" key="2">
    <source>
        <dbReference type="ARBA" id="ARBA00022679"/>
    </source>
</evidence>
<protein>
    <submittedName>
        <fullName evidence="4">Alpha-1,2 mannosyltransferase KTR1</fullName>
    </submittedName>
</protein>
<dbReference type="GO" id="GO:0005794">
    <property type="term" value="C:Golgi apparatus"/>
    <property type="evidence" value="ECO:0007669"/>
    <property type="project" value="TreeGrafter"/>
</dbReference>
<dbReference type="STRING" id="39966.A0A369JKK5"/>